<dbReference type="AlphaFoldDB" id="R2SZR3"/>
<evidence type="ECO:0000259" key="3">
    <source>
        <dbReference type="Pfam" id="PF10668"/>
    </source>
</evidence>
<evidence type="ECO:0000313" key="5">
    <source>
        <dbReference type="EMBL" id="EOT73083.1"/>
    </source>
</evidence>
<feature type="coiled-coil region" evidence="1">
    <location>
        <begin position="231"/>
        <end position="258"/>
    </location>
</feature>
<feature type="compositionally biased region" description="Polar residues" evidence="2">
    <location>
        <begin position="56"/>
        <end position="80"/>
    </location>
</feature>
<accession>R2SZR3</accession>
<sequence length="291" mass="33099">MARKRDPNRDKALEIFLEHNGEVANRKVASLLSVPEKTISAWKSRDKWNEVLQKNNCSTTEEKCSTTNKGGAPPRNQNAKGNKGNKHAAPPSGNKNAVKTGEFETIFVDTLTEEERDIYSNLSEDPSFILLEEIRLLKIRQHRMMKRIKEAEEGLNQKEIAELYELRGRKQFVDSEKNGKKIAVEVPVITMTEKKEKTFRKIEDILSIEDALTRVSNQLARAVKQFGELELNKKRKKLIEAQAKIASLKAEELELEIVPPSNPNNDNDEVPDDIDSEIIKLEQELGIDRNG</sequence>
<evidence type="ECO:0000313" key="7">
    <source>
        <dbReference type="Proteomes" id="UP000014157"/>
    </source>
</evidence>
<dbReference type="HOGENOM" id="CLU_084751_0_0_9"/>
<evidence type="ECO:0000256" key="2">
    <source>
        <dbReference type="SAM" id="MobiDB-lite"/>
    </source>
</evidence>
<organism evidence="4 6">
    <name type="scientific">Enterococcus moraviensis ATCC BAA-383</name>
    <dbReference type="NCBI Taxonomy" id="1158609"/>
    <lineage>
        <taxon>Bacteria</taxon>
        <taxon>Bacillati</taxon>
        <taxon>Bacillota</taxon>
        <taxon>Bacilli</taxon>
        <taxon>Lactobacillales</taxon>
        <taxon>Enterococcaceae</taxon>
        <taxon>Enterococcus</taxon>
    </lineage>
</organism>
<dbReference type="NCBIfam" id="NF040601">
    <property type="entry name" value="TerS_not_xtmA"/>
    <property type="match status" value="1"/>
</dbReference>
<evidence type="ECO:0000256" key="1">
    <source>
        <dbReference type="SAM" id="Coils"/>
    </source>
</evidence>
<comment type="caution">
    <text evidence="4">The sequence shown here is derived from an EMBL/GenBank/DDBJ whole genome shotgun (WGS) entry which is preliminary data.</text>
</comment>
<reference evidence="5 7" key="2">
    <citation type="submission" date="2013-03" db="EMBL/GenBank/DDBJ databases">
        <title>The Genome Sequence of Enterococcus moraviensis BAA-383 (PacBio/Illumina hybrid assembly).</title>
        <authorList>
            <consortium name="The Broad Institute Genomics Platform"/>
            <consortium name="The Broad Institute Genome Sequencing Center for Infectious Disease"/>
            <person name="Earl A."/>
            <person name="Russ C."/>
            <person name="Gilmore M."/>
            <person name="Surin D."/>
            <person name="Walker B."/>
            <person name="Young S."/>
            <person name="Zeng Q."/>
            <person name="Gargeya S."/>
            <person name="Fitzgerald M."/>
            <person name="Haas B."/>
            <person name="Abouelleil A."/>
            <person name="Allen A.W."/>
            <person name="Alvarado L."/>
            <person name="Arachchi H.M."/>
            <person name="Berlin A.M."/>
            <person name="Chapman S.B."/>
            <person name="Gainer-Dewar J."/>
            <person name="Goldberg J."/>
            <person name="Griggs A."/>
            <person name="Gujja S."/>
            <person name="Hansen M."/>
            <person name="Howarth C."/>
            <person name="Imamovic A."/>
            <person name="Ireland A."/>
            <person name="Larimer J."/>
            <person name="McCowan C."/>
            <person name="Murphy C."/>
            <person name="Pearson M."/>
            <person name="Poon T.W."/>
            <person name="Priest M."/>
            <person name="Roberts A."/>
            <person name="Saif S."/>
            <person name="Shea T."/>
            <person name="Sisk P."/>
            <person name="Sykes S."/>
            <person name="Wortman J."/>
            <person name="Nusbaum C."/>
            <person name="Birren B."/>
        </authorList>
    </citation>
    <scope>NUCLEOTIDE SEQUENCE [LARGE SCALE GENOMIC DNA]</scope>
    <source>
        <strain evidence="5 7">ATCC BAA-383</strain>
    </source>
</reference>
<reference evidence="4 6" key="1">
    <citation type="submission" date="2013-02" db="EMBL/GenBank/DDBJ databases">
        <title>The Genome Sequence of Enterococcus moraviensis BAA-383.</title>
        <authorList>
            <consortium name="The Broad Institute Genome Sequencing Platform"/>
            <consortium name="The Broad Institute Genome Sequencing Center for Infectious Disease"/>
            <person name="Earl A.M."/>
            <person name="Gilmore M.S."/>
            <person name="Lebreton F."/>
            <person name="Walker B."/>
            <person name="Young S.K."/>
            <person name="Zeng Q."/>
            <person name="Gargeya S."/>
            <person name="Fitzgerald M."/>
            <person name="Haas B."/>
            <person name="Abouelleil A."/>
            <person name="Alvarado L."/>
            <person name="Arachchi H.M."/>
            <person name="Berlin A.M."/>
            <person name="Chapman S.B."/>
            <person name="Dewar J."/>
            <person name="Goldberg J."/>
            <person name="Griggs A."/>
            <person name="Gujja S."/>
            <person name="Hansen M."/>
            <person name="Howarth C."/>
            <person name="Imamovic A."/>
            <person name="Larimer J."/>
            <person name="McCowan C."/>
            <person name="Murphy C."/>
            <person name="Neiman D."/>
            <person name="Pearson M."/>
            <person name="Priest M."/>
            <person name="Roberts A."/>
            <person name="Saif S."/>
            <person name="Shea T."/>
            <person name="Sisk P."/>
            <person name="Sykes S."/>
            <person name="Wortman J."/>
            <person name="Nusbaum C."/>
            <person name="Birren B."/>
        </authorList>
    </citation>
    <scope>NUCLEOTIDE SEQUENCE [LARGE SCALE GENOMIC DNA]</scope>
    <source>
        <strain evidence="4 6">ATCC BAA-383</strain>
    </source>
</reference>
<dbReference type="InterPro" id="IPR018925">
    <property type="entry name" value="XtmA-like_N"/>
</dbReference>
<protein>
    <recommendedName>
        <fullName evidence="3">PBSX phage terminase small subunit-like N-terminal domain-containing protein</fullName>
    </recommendedName>
</protein>
<feature type="domain" description="PBSX phage terminase small subunit-like N-terminal" evidence="3">
    <location>
        <begin position="1"/>
        <end position="57"/>
    </location>
</feature>
<evidence type="ECO:0000313" key="4">
    <source>
        <dbReference type="EMBL" id="EOI00688.1"/>
    </source>
</evidence>
<dbReference type="OrthoDB" id="7358785at2"/>
<dbReference type="EMBL" id="ASWB01000001">
    <property type="protein sequence ID" value="EOT73083.1"/>
    <property type="molecule type" value="Genomic_DNA"/>
</dbReference>
<feature type="region of interest" description="Disordered" evidence="2">
    <location>
        <begin position="56"/>
        <end position="98"/>
    </location>
</feature>
<dbReference type="Proteomes" id="UP000013781">
    <property type="component" value="Unassembled WGS sequence"/>
</dbReference>
<dbReference type="Proteomes" id="UP000014157">
    <property type="component" value="Unassembled WGS sequence"/>
</dbReference>
<dbReference type="PATRIC" id="fig|1158609.3.peg.1750"/>
<gene>
    <name evidence="5" type="ORF">I586_00076</name>
    <name evidence="4" type="ORF">UAY_01791</name>
</gene>
<dbReference type="EMBL" id="AJAS01000014">
    <property type="protein sequence ID" value="EOI00688.1"/>
    <property type="molecule type" value="Genomic_DNA"/>
</dbReference>
<keyword evidence="1" id="KW-0175">Coiled coil</keyword>
<evidence type="ECO:0000313" key="6">
    <source>
        <dbReference type="Proteomes" id="UP000013781"/>
    </source>
</evidence>
<name>R2SZR3_9ENTE</name>
<dbReference type="eggNOG" id="COG5484">
    <property type="taxonomic scope" value="Bacteria"/>
</dbReference>
<keyword evidence="7" id="KW-1185">Reference proteome</keyword>
<dbReference type="RefSeq" id="WP_010765170.1">
    <property type="nucleotide sequence ID" value="NZ_ASWB01000001.1"/>
</dbReference>
<dbReference type="STRING" id="155617.RV09_GL000040"/>
<dbReference type="Pfam" id="PF10668">
    <property type="entry name" value="Phage_terminase"/>
    <property type="match status" value="1"/>
</dbReference>
<proteinExistence type="predicted"/>